<dbReference type="PROSITE" id="PS00600">
    <property type="entry name" value="AA_TRANSFER_CLASS_3"/>
    <property type="match status" value="1"/>
</dbReference>
<dbReference type="PANTHER" id="PTHR43094">
    <property type="entry name" value="AMINOTRANSFERASE"/>
    <property type="match status" value="1"/>
</dbReference>
<evidence type="ECO:0000256" key="1">
    <source>
        <dbReference type="ARBA" id="ARBA00008954"/>
    </source>
</evidence>
<dbReference type="KEGG" id="cpoy:GP475_00650"/>
<evidence type="ECO:0000313" key="4">
    <source>
        <dbReference type="EMBL" id="QNQ89304.1"/>
    </source>
</evidence>
<protein>
    <submittedName>
        <fullName evidence="4">Aminotransferase class III-fold pyridoxal phosphate-dependent enzyme</fullName>
    </submittedName>
</protein>
<keyword evidence="5" id="KW-1185">Reference proteome</keyword>
<evidence type="ECO:0000256" key="3">
    <source>
        <dbReference type="RuleBase" id="RU003560"/>
    </source>
</evidence>
<dbReference type="EMBL" id="CP046884">
    <property type="protein sequence ID" value="QNQ89304.1"/>
    <property type="molecule type" value="Genomic_DNA"/>
</dbReference>
<dbReference type="NCBIfam" id="NF004718">
    <property type="entry name" value="PRK06062.1"/>
    <property type="match status" value="1"/>
</dbReference>
<dbReference type="CDD" id="cd00610">
    <property type="entry name" value="OAT_like"/>
    <property type="match status" value="1"/>
</dbReference>
<dbReference type="AlphaFoldDB" id="A0A7H0SL79"/>
<dbReference type="PANTHER" id="PTHR43094:SF1">
    <property type="entry name" value="AMINOTRANSFERASE CLASS-III"/>
    <property type="match status" value="1"/>
</dbReference>
<dbReference type="InterPro" id="IPR015421">
    <property type="entry name" value="PyrdxlP-dep_Trfase_major"/>
</dbReference>
<dbReference type="GO" id="GO:0005829">
    <property type="term" value="C:cytosol"/>
    <property type="evidence" value="ECO:0007669"/>
    <property type="project" value="TreeGrafter"/>
</dbReference>
<dbReference type="Proteomes" id="UP000516320">
    <property type="component" value="Chromosome"/>
</dbReference>
<dbReference type="InterPro" id="IPR005814">
    <property type="entry name" value="Aminotrans_3"/>
</dbReference>
<organism evidence="4 5">
    <name type="scientific">Corynebacterium poyangense</name>
    <dbReference type="NCBI Taxonomy" id="2684405"/>
    <lineage>
        <taxon>Bacteria</taxon>
        <taxon>Bacillati</taxon>
        <taxon>Actinomycetota</taxon>
        <taxon>Actinomycetes</taxon>
        <taxon>Mycobacteriales</taxon>
        <taxon>Corynebacteriaceae</taxon>
        <taxon>Corynebacterium</taxon>
    </lineage>
</organism>
<accession>A0A7H0SL79</accession>
<keyword evidence="4" id="KW-0032">Aminotransferase</keyword>
<dbReference type="SUPFAM" id="SSF53383">
    <property type="entry name" value="PLP-dependent transferases"/>
    <property type="match status" value="1"/>
</dbReference>
<evidence type="ECO:0000256" key="2">
    <source>
        <dbReference type="ARBA" id="ARBA00022898"/>
    </source>
</evidence>
<dbReference type="Pfam" id="PF00202">
    <property type="entry name" value="Aminotran_3"/>
    <property type="match status" value="1"/>
</dbReference>
<reference evidence="4 5" key="1">
    <citation type="submission" date="2019-12" db="EMBL/GenBank/DDBJ databases">
        <title>Corynebacterium sp. nov., isolated from feces of the Anser Albifrons in China.</title>
        <authorList>
            <person name="Liu Q."/>
        </authorList>
    </citation>
    <scope>NUCLEOTIDE SEQUENCE [LARGE SCALE GENOMIC DNA]</scope>
    <source>
        <strain evidence="4 5">4H37-19</strain>
    </source>
</reference>
<proteinExistence type="inferred from homology"/>
<sequence length="469" mass="52706">MSWFRPWQPLEEREGETMGISGEQVQQWDREHVFHSWSAQDQISPLAVAQADGAIFSDYQGKEYIDFSSQLVYTNLGHQHPRLVAAVQQQAEKLATIAPAFANDARSELAYLLSEIAPDGLDYVFFTNGGADANEYAIRMAREYTGRTKVLSMYRSYHGATGSMIHITGDPRRWDNEKSTGDSFHGHHFFGPYLYRSAFWATTPEEEAERALAHVERQIQLEGPDTIAAIIVESVVGTNGILVPPPGYLAGLRKLCDRYGICYIADEVMAGFGRTGQWFGFQHFDVEPDLITFAKGVNSGYVPLGGVIMRREIRDTFAHRPFPGGLTYSGHPLACAVGVESIKVFRDEDILGRVQDLGDRIVRPALEEMMNRHSIIGDVRGLGMFWAVELVWDKETKEPLVPFIPQPEQLQPMKDLMAACVERGVWPLMVSNRFHLTPPLTIQEDELRTGLERFDAALSTFNSAAYRRA</sequence>
<keyword evidence="2 3" id="KW-0663">Pyridoxal phosphate</keyword>
<dbReference type="Gene3D" id="3.40.640.10">
    <property type="entry name" value="Type I PLP-dependent aspartate aminotransferase-like (Major domain)"/>
    <property type="match status" value="1"/>
</dbReference>
<name>A0A7H0SL79_9CORY</name>
<comment type="similarity">
    <text evidence="1 3">Belongs to the class-III pyridoxal-phosphate-dependent aminotransferase family.</text>
</comment>
<dbReference type="GO" id="GO:0008483">
    <property type="term" value="F:transaminase activity"/>
    <property type="evidence" value="ECO:0007669"/>
    <property type="project" value="UniProtKB-KW"/>
</dbReference>
<gene>
    <name evidence="4" type="ORF">GP475_00650</name>
</gene>
<dbReference type="GO" id="GO:0030170">
    <property type="term" value="F:pyridoxal phosphate binding"/>
    <property type="evidence" value="ECO:0007669"/>
    <property type="project" value="InterPro"/>
</dbReference>
<dbReference type="InterPro" id="IPR015424">
    <property type="entry name" value="PyrdxlP-dep_Trfase"/>
</dbReference>
<dbReference type="Gene3D" id="3.90.1150.10">
    <property type="entry name" value="Aspartate Aminotransferase, domain 1"/>
    <property type="match status" value="1"/>
</dbReference>
<dbReference type="InterPro" id="IPR015422">
    <property type="entry name" value="PyrdxlP-dep_Trfase_small"/>
</dbReference>
<evidence type="ECO:0000313" key="5">
    <source>
        <dbReference type="Proteomes" id="UP000516320"/>
    </source>
</evidence>
<keyword evidence="4" id="KW-0808">Transferase</keyword>
<dbReference type="InterPro" id="IPR049704">
    <property type="entry name" value="Aminotrans_3_PPA_site"/>
</dbReference>